<reference evidence="1 2" key="1">
    <citation type="journal article" date="2018" name="Sci. Rep.">
        <title>Rhizobium tumorigenes sp. nov., a novel plant tumorigenic bacterium isolated from cane gall tumors on thornless blackberry.</title>
        <authorList>
            <person name="Kuzmanovi N."/>
            <person name="Smalla K."/>
            <person name="Gronow S."/>
            <person name="PuBawska J."/>
        </authorList>
    </citation>
    <scope>NUCLEOTIDE SEQUENCE [LARGE SCALE GENOMIC DNA]</scope>
    <source>
        <strain evidence="1 2">CCBAU 85046</strain>
    </source>
</reference>
<evidence type="ECO:0000313" key="1">
    <source>
        <dbReference type="EMBL" id="PZM10887.1"/>
    </source>
</evidence>
<name>A0A2W4CC89_9HYPH</name>
<proteinExistence type="predicted"/>
<dbReference type="Proteomes" id="UP000248925">
    <property type="component" value="Unassembled WGS sequence"/>
</dbReference>
<sequence length="90" mass="9483">MAIPLTTNSQINLTGEVQSILLVPDGLNEWGIVVLGGSSGRIDVQRASLFASLGIKSLALRWFGAEGLLLADHLAAELGPLPDADPRARH</sequence>
<dbReference type="OrthoDB" id="9805123at2"/>
<keyword evidence="2" id="KW-1185">Reference proteome</keyword>
<dbReference type="AlphaFoldDB" id="A0A2W4CC89"/>
<protein>
    <submittedName>
        <fullName evidence="1">Uncharacterized protein</fullName>
    </submittedName>
</protein>
<dbReference type="EMBL" id="PCDP01000043">
    <property type="protein sequence ID" value="PZM10887.1"/>
    <property type="molecule type" value="Genomic_DNA"/>
</dbReference>
<comment type="caution">
    <text evidence="1">The sequence shown here is derived from an EMBL/GenBank/DDBJ whole genome shotgun (WGS) entry which is preliminary data.</text>
</comment>
<accession>A0A2W4CC89</accession>
<evidence type="ECO:0000313" key="2">
    <source>
        <dbReference type="Proteomes" id="UP000248925"/>
    </source>
</evidence>
<gene>
    <name evidence="1" type="ORF">CPY51_21715</name>
</gene>
<organism evidence="1 2">
    <name type="scientific">Rhizobium tubonense</name>
    <dbReference type="NCBI Taxonomy" id="484088"/>
    <lineage>
        <taxon>Bacteria</taxon>
        <taxon>Pseudomonadati</taxon>
        <taxon>Pseudomonadota</taxon>
        <taxon>Alphaproteobacteria</taxon>
        <taxon>Hyphomicrobiales</taxon>
        <taxon>Rhizobiaceae</taxon>
        <taxon>Rhizobium/Agrobacterium group</taxon>
        <taxon>Rhizobium</taxon>
    </lineage>
</organism>
<dbReference type="RefSeq" id="WP_111162335.1">
    <property type="nucleotide sequence ID" value="NZ_PCDP01000043.1"/>
</dbReference>